<dbReference type="NCBIfam" id="TIGR00738">
    <property type="entry name" value="rrf2_super"/>
    <property type="match status" value="1"/>
</dbReference>
<comment type="caution">
    <text evidence="2">The sequence shown here is derived from an EMBL/GenBank/DDBJ whole genome shotgun (WGS) entry which is preliminary data.</text>
</comment>
<dbReference type="PROSITE" id="PS51197">
    <property type="entry name" value="HTH_RRF2_2"/>
    <property type="match status" value="1"/>
</dbReference>
<dbReference type="Proteomes" id="UP000238338">
    <property type="component" value="Unassembled WGS sequence"/>
</dbReference>
<reference evidence="2 3" key="1">
    <citation type="submission" date="2018-02" db="EMBL/GenBank/DDBJ databases">
        <title>Genomic Encyclopedia of Archaeal and Bacterial Type Strains, Phase II (KMG-II): from individual species to whole genera.</title>
        <authorList>
            <person name="Goeker M."/>
        </authorList>
    </citation>
    <scope>NUCLEOTIDE SEQUENCE [LARGE SCALE GENOMIC DNA]</scope>
    <source>
        <strain evidence="2 3">DSM 18921</strain>
    </source>
</reference>
<gene>
    <name evidence="2" type="ORF">LX70_01576</name>
</gene>
<dbReference type="Gene3D" id="1.10.10.10">
    <property type="entry name" value="Winged helix-like DNA-binding domain superfamily/Winged helix DNA-binding domain"/>
    <property type="match status" value="1"/>
</dbReference>
<dbReference type="SUPFAM" id="SSF46785">
    <property type="entry name" value="Winged helix' DNA-binding domain"/>
    <property type="match status" value="1"/>
</dbReference>
<organism evidence="2 3">
    <name type="scientific">Albidovulum denitrificans</name>
    <dbReference type="NCBI Taxonomy" id="404881"/>
    <lineage>
        <taxon>Bacteria</taxon>
        <taxon>Pseudomonadati</taxon>
        <taxon>Pseudomonadota</taxon>
        <taxon>Alphaproteobacteria</taxon>
        <taxon>Rhodobacterales</taxon>
        <taxon>Paracoccaceae</taxon>
        <taxon>Albidovulum</taxon>
    </lineage>
</organism>
<evidence type="ECO:0000256" key="1">
    <source>
        <dbReference type="ARBA" id="ARBA00023125"/>
    </source>
</evidence>
<evidence type="ECO:0000313" key="2">
    <source>
        <dbReference type="EMBL" id="PQV57768.1"/>
    </source>
</evidence>
<dbReference type="InterPro" id="IPR036390">
    <property type="entry name" value="WH_DNA-bd_sf"/>
</dbReference>
<dbReference type="AlphaFoldDB" id="A0A2S8SAM7"/>
<evidence type="ECO:0000313" key="3">
    <source>
        <dbReference type="Proteomes" id="UP000238338"/>
    </source>
</evidence>
<dbReference type="PANTHER" id="PTHR33221:SF4">
    <property type="entry name" value="HTH-TYPE TRANSCRIPTIONAL REPRESSOR NSRR"/>
    <property type="match status" value="1"/>
</dbReference>
<dbReference type="OrthoDB" id="9795923at2"/>
<dbReference type="GO" id="GO:0003677">
    <property type="term" value="F:DNA binding"/>
    <property type="evidence" value="ECO:0007669"/>
    <property type="project" value="UniProtKB-KW"/>
</dbReference>
<accession>A0A2S8SAM7</accession>
<dbReference type="InterPro" id="IPR036388">
    <property type="entry name" value="WH-like_DNA-bd_sf"/>
</dbReference>
<dbReference type="PANTHER" id="PTHR33221">
    <property type="entry name" value="WINGED HELIX-TURN-HELIX TRANSCRIPTIONAL REGULATOR, RRF2 FAMILY"/>
    <property type="match status" value="1"/>
</dbReference>
<keyword evidence="1" id="KW-0238">DNA-binding</keyword>
<dbReference type="GO" id="GO:0005829">
    <property type="term" value="C:cytosol"/>
    <property type="evidence" value="ECO:0007669"/>
    <property type="project" value="TreeGrafter"/>
</dbReference>
<name>A0A2S8SAM7_9RHOB</name>
<dbReference type="EMBL" id="PVEP01000002">
    <property type="protein sequence ID" value="PQV57768.1"/>
    <property type="molecule type" value="Genomic_DNA"/>
</dbReference>
<protein>
    <submittedName>
        <fullName evidence="2">BadM/Rrf2 family transcriptional regulator</fullName>
    </submittedName>
</protein>
<dbReference type="GO" id="GO:0003700">
    <property type="term" value="F:DNA-binding transcription factor activity"/>
    <property type="evidence" value="ECO:0007669"/>
    <property type="project" value="TreeGrafter"/>
</dbReference>
<proteinExistence type="predicted"/>
<dbReference type="InterPro" id="IPR000944">
    <property type="entry name" value="Tscrpt_reg_Rrf2"/>
</dbReference>
<keyword evidence="3" id="KW-1185">Reference proteome</keyword>
<sequence length="153" mass="16671">MRLTTRTNLAVRVLMFCAVHEGRIVRSAQIAERCNASPHHLAQVVYLLNQRGFVRAIRGRAGGLELARPAARINIGEVFELFESGVPFAECFSDTGNTCPLTDACRLRTGIARAVAAFYAEMGTMTLEDLVRDNCALAALMTLEDLPETACAV</sequence>
<dbReference type="RefSeq" id="WP_105513986.1">
    <property type="nucleotide sequence ID" value="NZ_PVEP01000002.1"/>
</dbReference>
<dbReference type="Pfam" id="PF02082">
    <property type="entry name" value="Rrf2"/>
    <property type="match status" value="1"/>
</dbReference>